<feature type="compositionally biased region" description="Low complexity" evidence="1">
    <location>
        <begin position="87"/>
        <end position="97"/>
    </location>
</feature>
<proteinExistence type="predicted"/>
<organism evidence="2 3">
    <name type="scientific">Zosterops borbonicus</name>
    <dbReference type="NCBI Taxonomy" id="364589"/>
    <lineage>
        <taxon>Eukaryota</taxon>
        <taxon>Metazoa</taxon>
        <taxon>Chordata</taxon>
        <taxon>Craniata</taxon>
        <taxon>Vertebrata</taxon>
        <taxon>Euteleostomi</taxon>
        <taxon>Archelosauria</taxon>
        <taxon>Archosauria</taxon>
        <taxon>Dinosauria</taxon>
        <taxon>Saurischia</taxon>
        <taxon>Theropoda</taxon>
        <taxon>Coelurosauria</taxon>
        <taxon>Aves</taxon>
        <taxon>Neognathae</taxon>
        <taxon>Neoaves</taxon>
        <taxon>Telluraves</taxon>
        <taxon>Australaves</taxon>
        <taxon>Passeriformes</taxon>
        <taxon>Sylvioidea</taxon>
        <taxon>Zosteropidae</taxon>
        <taxon>Zosterops</taxon>
    </lineage>
</organism>
<reference evidence="2" key="1">
    <citation type="submission" date="2019-04" db="EMBL/GenBank/DDBJ databases">
        <title>Genome assembly of Zosterops borbonicus 15179.</title>
        <authorList>
            <person name="Leroy T."/>
            <person name="Anselmetti Y."/>
            <person name="Tilak M.-K."/>
            <person name="Nabholz B."/>
        </authorList>
    </citation>
    <scope>NUCLEOTIDE SEQUENCE</scope>
    <source>
        <strain evidence="2">HGM_15179</strain>
        <tissue evidence="2">Muscle</tissue>
    </source>
</reference>
<sequence>MLQNMGPINGCRNASRMKHTSLAAPQHNPANSSALKACLICSCNSDTPATPLGLPSDSRGMAAPELEEPPAIPATLPELPSDSGDMAVSRSGVAARSSRCFAWAAQR</sequence>
<dbReference type="EMBL" id="SWJQ01001822">
    <property type="protein sequence ID" value="TRZ07335.1"/>
    <property type="molecule type" value="Genomic_DNA"/>
</dbReference>
<evidence type="ECO:0000313" key="3">
    <source>
        <dbReference type="Proteomes" id="UP000796761"/>
    </source>
</evidence>
<protein>
    <submittedName>
        <fullName evidence="2">Uncharacterized protein</fullName>
    </submittedName>
</protein>
<evidence type="ECO:0000313" key="2">
    <source>
        <dbReference type="EMBL" id="TRZ07335.1"/>
    </source>
</evidence>
<accession>A0A8K1D7I7</accession>
<dbReference type="AlphaFoldDB" id="A0A8K1D7I7"/>
<dbReference type="Proteomes" id="UP000796761">
    <property type="component" value="Unassembled WGS sequence"/>
</dbReference>
<name>A0A8K1D7I7_9PASS</name>
<gene>
    <name evidence="2" type="ORF">HGM15179_019772</name>
</gene>
<keyword evidence="3" id="KW-1185">Reference proteome</keyword>
<feature type="region of interest" description="Disordered" evidence="1">
    <location>
        <begin position="69"/>
        <end position="97"/>
    </location>
</feature>
<comment type="caution">
    <text evidence="2">The sequence shown here is derived from an EMBL/GenBank/DDBJ whole genome shotgun (WGS) entry which is preliminary data.</text>
</comment>
<evidence type="ECO:0000256" key="1">
    <source>
        <dbReference type="SAM" id="MobiDB-lite"/>
    </source>
</evidence>